<feature type="domain" description="PPE" evidence="3">
    <location>
        <begin position="36"/>
        <end position="162"/>
    </location>
</feature>
<evidence type="ECO:0000256" key="2">
    <source>
        <dbReference type="SAM" id="MobiDB-lite"/>
    </source>
</evidence>
<accession>I0V6X1</accession>
<protein>
    <submittedName>
        <fullName evidence="4">PPE family protein</fullName>
    </submittedName>
</protein>
<dbReference type="Pfam" id="PF00823">
    <property type="entry name" value="PPE"/>
    <property type="match status" value="1"/>
</dbReference>
<dbReference type="EMBL" id="JH636049">
    <property type="protein sequence ID" value="EID55874.1"/>
    <property type="molecule type" value="Genomic_DNA"/>
</dbReference>
<dbReference type="InterPro" id="IPR038332">
    <property type="entry name" value="PPE_sf"/>
</dbReference>
<reference evidence="4 5" key="1">
    <citation type="submission" date="2012-01" db="EMBL/GenBank/DDBJ databases">
        <title>Improved High-Quality Draft sequence of Saccharomonospora xinjiangensis XJ-54.</title>
        <authorList>
            <consortium name="US DOE Joint Genome Institute"/>
            <person name="Lucas S."/>
            <person name="Han J."/>
            <person name="Lapidus A."/>
            <person name="Cheng J.-F."/>
            <person name="Goodwin L."/>
            <person name="Pitluck S."/>
            <person name="Peters L."/>
            <person name="Mikhailova N."/>
            <person name="Teshima H."/>
            <person name="Detter J.C."/>
            <person name="Han C."/>
            <person name="Tapia R."/>
            <person name="Land M."/>
            <person name="Hauser L."/>
            <person name="Kyrpides N."/>
            <person name="Ivanova N."/>
            <person name="Pagani I."/>
            <person name="Brambilla E.-M."/>
            <person name="Klenk H.-P."/>
            <person name="Woyke T."/>
        </authorList>
    </citation>
    <scope>NUCLEOTIDE SEQUENCE [LARGE SCALE GENOMIC DNA]</scope>
    <source>
        <strain evidence="4 5">XJ-54</strain>
    </source>
</reference>
<gene>
    <name evidence="4" type="ORF">SacxiDRAFT_3681</name>
</gene>
<organism evidence="4 5">
    <name type="scientific">Saccharomonospora xinjiangensis XJ-54</name>
    <dbReference type="NCBI Taxonomy" id="882086"/>
    <lineage>
        <taxon>Bacteria</taxon>
        <taxon>Bacillati</taxon>
        <taxon>Actinomycetota</taxon>
        <taxon>Actinomycetes</taxon>
        <taxon>Pseudonocardiales</taxon>
        <taxon>Pseudonocardiaceae</taxon>
        <taxon>Saccharomonospora</taxon>
    </lineage>
</organism>
<dbReference type="HOGENOM" id="CLU_125327_0_0_11"/>
<evidence type="ECO:0000313" key="5">
    <source>
        <dbReference type="Proteomes" id="UP000004691"/>
    </source>
</evidence>
<evidence type="ECO:0000313" key="4">
    <source>
        <dbReference type="EMBL" id="EID55874.1"/>
    </source>
</evidence>
<dbReference type="eggNOG" id="COG5651">
    <property type="taxonomic scope" value="Bacteria"/>
</dbReference>
<dbReference type="Proteomes" id="UP000004691">
    <property type="component" value="Unassembled WGS sequence"/>
</dbReference>
<name>I0V6X1_9PSEU</name>
<dbReference type="STRING" id="882086.SacxiDRAFT_3681"/>
<comment type="similarity">
    <text evidence="1">Belongs to the mycobacterial PPE family.</text>
</comment>
<dbReference type="RefSeq" id="WP_006240073.1">
    <property type="nucleotide sequence ID" value="NZ_JH636049.1"/>
</dbReference>
<dbReference type="InterPro" id="IPR000030">
    <property type="entry name" value="PPE_dom"/>
</dbReference>
<evidence type="ECO:0000256" key="1">
    <source>
        <dbReference type="ARBA" id="ARBA00010652"/>
    </source>
</evidence>
<dbReference type="AlphaFoldDB" id="I0V6X1"/>
<sequence>MTERPAADRRYESYSHEQMYTEVGHGNDPAEAGEISREWTELARGLREAGDTLAELSGRSESAWQGGAAEALRAMVRDAAEWSQRAAETSETVGNAVAGQAEAAARARAEMPEPVPYDPAEMIRQVVTSGDVWQLVGLSDAMAARRDEAEQARQRAVDVMYARDTALGEAVPGTRFPGPPSLTGPGRDAGGGDGPASMTGRAGPV</sequence>
<feature type="compositionally biased region" description="Basic and acidic residues" evidence="2">
    <location>
        <begin position="1"/>
        <end position="15"/>
    </location>
</feature>
<dbReference type="OrthoDB" id="3664672at2"/>
<evidence type="ECO:0000259" key="3">
    <source>
        <dbReference type="Pfam" id="PF00823"/>
    </source>
</evidence>
<keyword evidence="5" id="KW-1185">Reference proteome</keyword>
<feature type="region of interest" description="Disordered" evidence="2">
    <location>
        <begin position="169"/>
        <end position="205"/>
    </location>
</feature>
<feature type="region of interest" description="Disordered" evidence="2">
    <location>
        <begin position="1"/>
        <end position="34"/>
    </location>
</feature>
<proteinExistence type="inferred from homology"/>
<dbReference type="SUPFAM" id="SSF140459">
    <property type="entry name" value="PE/PPE dimer-like"/>
    <property type="match status" value="1"/>
</dbReference>
<dbReference type="Gene3D" id="1.20.1260.20">
    <property type="entry name" value="PPE superfamily"/>
    <property type="match status" value="1"/>
</dbReference>